<dbReference type="HOGENOM" id="CLU_2851178_0_0_1"/>
<protein>
    <submittedName>
        <fullName evidence="1">Uncharacterized protein</fullName>
    </submittedName>
</protein>
<evidence type="ECO:0000313" key="1">
    <source>
        <dbReference type="EMBL" id="EGW35144.1"/>
    </source>
</evidence>
<accession>G3AG05</accession>
<dbReference type="RefSeq" id="XP_007372556.1">
    <property type="nucleotide sequence ID" value="XM_007372494.1"/>
</dbReference>
<gene>
    <name evidence="1" type="ORF">SPAPADRAFT_58331</name>
</gene>
<organism evidence="2">
    <name type="scientific">Spathaspora passalidarum (strain NRRL Y-27907 / 11-Y1)</name>
    <dbReference type="NCBI Taxonomy" id="619300"/>
    <lineage>
        <taxon>Eukaryota</taxon>
        <taxon>Fungi</taxon>
        <taxon>Dikarya</taxon>
        <taxon>Ascomycota</taxon>
        <taxon>Saccharomycotina</taxon>
        <taxon>Pichiomycetes</taxon>
        <taxon>Debaryomycetaceae</taxon>
        <taxon>Spathaspora</taxon>
    </lineage>
</organism>
<dbReference type="AlphaFoldDB" id="G3AG05"/>
<dbReference type="GeneID" id="18872407"/>
<dbReference type="Proteomes" id="UP000000709">
    <property type="component" value="Unassembled WGS sequence"/>
</dbReference>
<reference evidence="1 2" key="1">
    <citation type="journal article" date="2011" name="Proc. Natl. Acad. Sci. U.S.A.">
        <title>Comparative genomics of xylose-fermenting fungi for enhanced biofuel production.</title>
        <authorList>
            <person name="Wohlbach D.J."/>
            <person name="Kuo A."/>
            <person name="Sato T.K."/>
            <person name="Potts K.M."/>
            <person name="Salamov A.A."/>
            <person name="LaButti K.M."/>
            <person name="Sun H."/>
            <person name="Clum A."/>
            <person name="Pangilinan J.L."/>
            <person name="Lindquist E.A."/>
            <person name="Lucas S."/>
            <person name="Lapidus A."/>
            <person name="Jin M."/>
            <person name="Gunawan C."/>
            <person name="Balan V."/>
            <person name="Dale B.E."/>
            <person name="Jeffries T.W."/>
            <person name="Zinkel R."/>
            <person name="Barry K.W."/>
            <person name="Grigoriev I.V."/>
            <person name="Gasch A.P."/>
        </authorList>
    </citation>
    <scope>NUCLEOTIDE SEQUENCE [LARGE SCALE GENOMIC DNA]</scope>
    <source>
        <strain evidence="2">NRRL Y-27907 / 11-Y1</strain>
    </source>
</reference>
<name>G3AG05_SPAPN</name>
<proteinExistence type="predicted"/>
<dbReference type="KEGG" id="spaa:SPAPADRAFT_58331"/>
<dbReference type="InParanoid" id="G3AG05"/>
<keyword evidence="2" id="KW-1185">Reference proteome</keyword>
<dbReference type="EMBL" id="GL996499">
    <property type="protein sequence ID" value="EGW35144.1"/>
    <property type="molecule type" value="Genomic_DNA"/>
</dbReference>
<evidence type="ECO:0000313" key="2">
    <source>
        <dbReference type="Proteomes" id="UP000000709"/>
    </source>
</evidence>
<sequence length="65" mass="7315">MMKLNFTYIGILRAVQNDLFGTVHTSKKMFFIKAAVEPPTKCKQYITAPINGIILAKLFPIVLSE</sequence>